<feature type="compositionally biased region" description="Acidic residues" evidence="1">
    <location>
        <begin position="249"/>
        <end position="261"/>
    </location>
</feature>
<feature type="region of interest" description="Disordered" evidence="1">
    <location>
        <begin position="167"/>
        <end position="209"/>
    </location>
</feature>
<dbReference type="Proteomes" id="UP001190700">
    <property type="component" value="Unassembled WGS sequence"/>
</dbReference>
<protein>
    <submittedName>
        <fullName evidence="2">Uncharacterized protein</fullName>
    </submittedName>
</protein>
<keyword evidence="3" id="KW-1185">Reference proteome</keyword>
<sequence length="300" mass="32390">MSDFENDMLYAGQFQYAVKEGDSDKFNARCFLVGGEPEMCDEISAYSFGVTTGGASDGVPSFATVKIDGVRVGTDEPPPPPPLSDDGTDGDAADRVYPAADSVHFDDQTFADIIARGPLAVQHEELHLQNAWMIDDDDDHNNELLDGSESDEEGDTETVHDCFATGLLNGGESDEDDDTETVSDAPRSVVPRHGGDAMTAAIPPRKQARYRQEKQGFYRYRVVPLPLALQDPDPLVPDSPPYSPPPYTSDEEEEASTDDFSIENPSISSTNDVPATSQLPFGCPENMLRAGPTIPPPESG</sequence>
<evidence type="ECO:0000256" key="1">
    <source>
        <dbReference type="SAM" id="MobiDB-lite"/>
    </source>
</evidence>
<feature type="region of interest" description="Disordered" evidence="1">
    <location>
        <begin position="229"/>
        <end position="300"/>
    </location>
</feature>
<dbReference type="AlphaFoldDB" id="A0AAE0L0S1"/>
<dbReference type="EMBL" id="LGRX02012170">
    <property type="protein sequence ID" value="KAK3267841.1"/>
    <property type="molecule type" value="Genomic_DNA"/>
</dbReference>
<name>A0AAE0L0S1_9CHLO</name>
<feature type="compositionally biased region" description="Acidic residues" evidence="1">
    <location>
        <begin position="172"/>
        <end position="181"/>
    </location>
</feature>
<comment type="caution">
    <text evidence="2">The sequence shown here is derived from an EMBL/GenBank/DDBJ whole genome shotgun (WGS) entry which is preliminary data.</text>
</comment>
<reference evidence="2 3" key="1">
    <citation type="journal article" date="2015" name="Genome Biol. Evol.">
        <title>Comparative Genomics of a Bacterivorous Green Alga Reveals Evolutionary Causalities and Consequences of Phago-Mixotrophic Mode of Nutrition.</title>
        <authorList>
            <person name="Burns J.A."/>
            <person name="Paasch A."/>
            <person name="Narechania A."/>
            <person name="Kim E."/>
        </authorList>
    </citation>
    <scope>NUCLEOTIDE SEQUENCE [LARGE SCALE GENOMIC DNA]</scope>
    <source>
        <strain evidence="2 3">PLY_AMNH</strain>
    </source>
</reference>
<gene>
    <name evidence="2" type="ORF">CYMTET_23626</name>
</gene>
<proteinExistence type="predicted"/>
<organism evidence="2 3">
    <name type="scientific">Cymbomonas tetramitiformis</name>
    <dbReference type="NCBI Taxonomy" id="36881"/>
    <lineage>
        <taxon>Eukaryota</taxon>
        <taxon>Viridiplantae</taxon>
        <taxon>Chlorophyta</taxon>
        <taxon>Pyramimonadophyceae</taxon>
        <taxon>Pyramimonadales</taxon>
        <taxon>Pyramimonadaceae</taxon>
        <taxon>Cymbomonas</taxon>
    </lineage>
</organism>
<accession>A0AAE0L0S1</accession>
<evidence type="ECO:0000313" key="3">
    <source>
        <dbReference type="Proteomes" id="UP001190700"/>
    </source>
</evidence>
<feature type="compositionally biased region" description="Polar residues" evidence="1">
    <location>
        <begin position="263"/>
        <end position="279"/>
    </location>
</feature>
<evidence type="ECO:0000313" key="2">
    <source>
        <dbReference type="EMBL" id="KAK3267841.1"/>
    </source>
</evidence>
<feature type="compositionally biased region" description="Pro residues" evidence="1">
    <location>
        <begin position="234"/>
        <end position="247"/>
    </location>
</feature>
<feature type="region of interest" description="Disordered" evidence="1">
    <location>
        <begin position="70"/>
        <end position="94"/>
    </location>
</feature>